<dbReference type="Gene3D" id="3.40.1620.10">
    <property type="entry name" value="YefM-like domain"/>
    <property type="match status" value="1"/>
</dbReference>
<name>A0AAW5HY22_9CORY</name>
<comment type="function">
    <text evidence="2">Antitoxin component of a type II toxin-antitoxin (TA) system.</text>
</comment>
<dbReference type="PANTHER" id="PTHR33713">
    <property type="entry name" value="ANTITOXIN YAFN-RELATED"/>
    <property type="match status" value="1"/>
</dbReference>
<dbReference type="AlphaFoldDB" id="A0AAW5HY22"/>
<dbReference type="RefSeq" id="WP_252931466.1">
    <property type="nucleotide sequence ID" value="NZ_JAEUWV010000009.1"/>
</dbReference>
<reference evidence="3 4" key="1">
    <citation type="submission" date="2021-01" db="EMBL/GenBank/DDBJ databases">
        <title>Identification and Characterization of Corynebacterium sp.</title>
        <authorList>
            <person name="Luo Q."/>
            <person name="Qu P."/>
            <person name="Chen Q."/>
        </authorList>
    </citation>
    <scope>NUCLEOTIDE SEQUENCE [LARGE SCALE GENOMIC DNA]</scope>
    <source>
        <strain evidence="3 4">MC-18</strain>
    </source>
</reference>
<dbReference type="InterPro" id="IPR036165">
    <property type="entry name" value="YefM-like_sf"/>
</dbReference>
<organism evidence="3 4">
    <name type="scientific">Corynebacterium lipophilum</name>
    <dbReference type="NCBI Taxonomy" id="2804918"/>
    <lineage>
        <taxon>Bacteria</taxon>
        <taxon>Bacillati</taxon>
        <taxon>Actinomycetota</taxon>
        <taxon>Actinomycetes</taxon>
        <taxon>Mycobacteriales</taxon>
        <taxon>Corynebacteriaceae</taxon>
        <taxon>Corynebacterium</taxon>
    </lineage>
</organism>
<protein>
    <recommendedName>
        <fullName evidence="2">Antitoxin</fullName>
    </recommendedName>
</protein>
<dbReference type="PANTHER" id="PTHR33713:SF10">
    <property type="entry name" value="ANTITOXIN YAFN"/>
    <property type="match status" value="1"/>
</dbReference>
<dbReference type="Proteomes" id="UP001205920">
    <property type="component" value="Unassembled WGS sequence"/>
</dbReference>
<evidence type="ECO:0000313" key="3">
    <source>
        <dbReference type="EMBL" id="MCO6394731.1"/>
    </source>
</evidence>
<proteinExistence type="inferred from homology"/>
<keyword evidence="4" id="KW-1185">Reference proteome</keyword>
<sequence length="84" mass="9373">MEIKSVTSSEFRKTQSQLLEEAQRTPVVITSRSSRARAVVVSPAFFARAVEALEDLEDIRAAEIARQESAEISFEDLKKELGFA</sequence>
<comment type="caution">
    <text evidence="3">The sequence shown here is derived from an EMBL/GenBank/DDBJ whole genome shotgun (WGS) entry which is preliminary data.</text>
</comment>
<dbReference type="InterPro" id="IPR006442">
    <property type="entry name" value="Antitoxin_Phd/YefM"/>
</dbReference>
<dbReference type="EMBL" id="JAEUWV010000009">
    <property type="protein sequence ID" value="MCO6394731.1"/>
    <property type="molecule type" value="Genomic_DNA"/>
</dbReference>
<dbReference type="NCBIfam" id="TIGR01552">
    <property type="entry name" value="phd_fam"/>
    <property type="match status" value="1"/>
</dbReference>
<evidence type="ECO:0000313" key="4">
    <source>
        <dbReference type="Proteomes" id="UP001205920"/>
    </source>
</evidence>
<evidence type="ECO:0000256" key="2">
    <source>
        <dbReference type="RuleBase" id="RU362080"/>
    </source>
</evidence>
<dbReference type="Pfam" id="PF02604">
    <property type="entry name" value="PhdYeFM_antitox"/>
    <property type="match status" value="1"/>
</dbReference>
<accession>A0AAW5HY22</accession>
<gene>
    <name evidence="3" type="ORF">JMN37_07045</name>
</gene>
<dbReference type="InterPro" id="IPR051405">
    <property type="entry name" value="phD/YefM_antitoxin"/>
</dbReference>
<evidence type="ECO:0000256" key="1">
    <source>
        <dbReference type="ARBA" id="ARBA00009981"/>
    </source>
</evidence>
<comment type="similarity">
    <text evidence="1 2">Belongs to the phD/YefM antitoxin family.</text>
</comment>
<dbReference type="SUPFAM" id="SSF143120">
    <property type="entry name" value="YefM-like"/>
    <property type="match status" value="1"/>
</dbReference>